<feature type="signal peptide" evidence="1">
    <location>
        <begin position="1"/>
        <end position="25"/>
    </location>
</feature>
<name>A0A936YZZ4_9BURK</name>
<proteinExistence type="predicted"/>
<evidence type="ECO:0000313" key="2">
    <source>
        <dbReference type="EMBL" id="MBL0392600.1"/>
    </source>
</evidence>
<gene>
    <name evidence="2" type="ORF">JJ685_15785</name>
</gene>
<evidence type="ECO:0000256" key="1">
    <source>
        <dbReference type="SAM" id="SignalP"/>
    </source>
</evidence>
<sequence length="49" mass="5256">MRLLSFRACLLATLLLLAGCGSAPIAQMCDPFEPPNCAQHASYVIVHPD</sequence>
<keyword evidence="3" id="KW-1185">Reference proteome</keyword>
<dbReference type="Proteomes" id="UP000599109">
    <property type="component" value="Unassembled WGS sequence"/>
</dbReference>
<dbReference type="PROSITE" id="PS51257">
    <property type="entry name" value="PROKAR_LIPOPROTEIN"/>
    <property type="match status" value="1"/>
</dbReference>
<evidence type="ECO:0000313" key="3">
    <source>
        <dbReference type="Proteomes" id="UP000599109"/>
    </source>
</evidence>
<dbReference type="EMBL" id="JAEQNE010000003">
    <property type="protein sequence ID" value="MBL0392600.1"/>
    <property type="molecule type" value="Genomic_DNA"/>
</dbReference>
<accession>A0A936YZZ4</accession>
<feature type="chain" id="PRO_5037113818" description="Lipoprotein" evidence="1">
    <location>
        <begin position="26"/>
        <end position="49"/>
    </location>
</feature>
<protein>
    <recommendedName>
        <fullName evidence="4">Lipoprotein</fullName>
    </recommendedName>
</protein>
<keyword evidence="1" id="KW-0732">Signal</keyword>
<dbReference type="AlphaFoldDB" id="A0A936YZZ4"/>
<organism evidence="2 3">
    <name type="scientific">Ramlibacter monticola</name>
    <dbReference type="NCBI Taxonomy" id="1926872"/>
    <lineage>
        <taxon>Bacteria</taxon>
        <taxon>Pseudomonadati</taxon>
        <taxon>Pseudomonadota</taxon>
        <taxon>Betaproteobacteria</taxon>
        <taxon>Burkholderiales</taxon>
        <taxon>Comamonadaceae</taxon>
        <taxon>Ramlibacter</taxon>
    </lineage>
</organism>
<comment type="caution">
    <text evidence="2">The sequence shown here is derived from an EMBL/GenBank/DDBJ whole genome shotgun (WGS) entry which is preliminary data.</text>
</comment>
<reference evidence="2 3" key="1">
    <citation type="journal article" date="2017" name="Int. J. Syst. Evol. Microbiol.">
        <title>Ramlibacter monticola sp. nov., isolated from forest soil.</title>
        <authorList>
            <person name="Chaudhary D.K."/>
            <person name="Kim J."/>
        </authorList>
    </citation>
    <scope>NUCLEOTIDE SEQUENCE [LARGE SCALE GENOMIC DNA]</scope>
    <source>
        <strain evidence="2 3">KACC 19175</strain>
    </source>
</reference>
<evidence type="ECO:0008006" key="4">
    <source>
        <dbReference type="Google" id="ProtNLM"/>
    </source>
</evidence>
<dbReference type="RefSeq" id="WP_201675217.1">
    <property type="nucleotide sequence ID" value="NZ_JAEQNE010000003.1"/>
</dbReference>